<feature type="region of interest" description="Disordered" evidence="1">
    <location>
        <begin position="421"/>
        <end position="455"/>
    </location>
</feature>
<keyword evidence="3" id="KW-1185">Reference proteome</keyword>
<feature type="compositionally biased region" description="Polar residues" evidence="1">
    <location>
        <begin position="252"/>
        <end position="261"/>
    </location>
</feature>
<feature type="compositionally biased region" description="Low complexity" evidence="1">
    <location>
        <begin position="49"/>
        <end position="67"/>
    </location>
</feature>
<evidence type="ECO:0000256" key="1">
    <source>
        <dbReference type="SAM" id="MobiDB-lite"/>
    </source>
</evidence>
<protein>
    <submittedName>
        <fullName evidence="2">Uncharacterized protein</fullName>
    </submittedName>
</protein>
<feature type="compositionally biased region" description="Low complexity" evidence="1">
    <location>
        <begin position="93"/>
        <end position="103"/>
    </location>
</feature>
<sequence length="489" mass="55269">MYHPIPQCTGALPTILRGTTSHKTTTKLKGQAIPATPGIPGQPNHGLASSSSSSSSSSSYTSSSSISRPTMIPKHDILQKLSPLFRQSKQNRPYSSSSSSSSSSPPPPPPPSPHPPPSQSAGPPTTPLTSKVAYNSASSSKNFSSRSIHSAASESQHLPSPLKRAKYVSELLHLDTAPTKATKTYSVASGESASFSAHHGSPATLSTPADRSESTSGTSDAPETVGISGVESNNLPQKNGPSAGMEGRTDAKPSSSGSDGQYSRDRDRLHTDWGRSPDLESDGDWHRYRRDYRDRRHNHRLHSKHLSPHDRHNRDWDSERRYERTVHHPRESYRARSSHHDHRHRSRDDTDFERTGDGRSNREEFRIRWRWPQESRESRVTGEKRNARERNSYPSKKETSLLATVSDTSAIDWDSERHYERTVHHPRESYRDRSPHHYHRHRSRDDTDFERTGDSRSNLKEFRIRWRWPQESRESRVTGEKRNARERNS</sequence>
<feature type="compositionally biased region" description="Basic and acidic residues" evidence="1">
    <location>
        <begin position="443"/>
        <end position="455"/>
    </location>
</feature>
<accession>A0A9N7V660</accession>
<evidence type="ECO:0000313" key="2">
    <source>
        <dbReference type="EMBL" id="CAB1442801.1"/>
    </source>
</evidence>
<feature type="compositionally biased region" description="Basic residues" evidence="1">
    <location>
        <begin position="336"/>
        <end position="345"/>
    </location>
</feature>
<feature type="region of interest" description="Disordered" evidence="1">
    <location>
        <begin position="176"/>
        <end position="358"/>
    </location>
</feature>
<feature type="region of interest" description="Disordered" evidence="1">
    <location>
        <begin position="1"/>
        <end position="161"/>
    </location>
</feature>
<feature type="compositionally biased region" description="Low complexity" evidence="1">
    <location>
        <begin position="136"/>
        <end position="155"/>
    </location>
</feature>
<dbReference type="EMBL" id="CADEAL010002931">
    <property type="protein sequence ID" value="CAB1442801.1"/>
    <property type="molecule type" value="Genomic_DNA"/>
</dbReference>
<feature type="compositionally biased region" description="Basic and acidic residues" evidence="1">
    <location>
        <begin position="376"/>
        <end position="399"/>
    </location>
</feature>
<feature type="compositionally biased region" description="Basic and acidic residues" evidence="1">
    <location>
        <begin position="262"/>
        <end position="294"/>
    </location>
</feature>
<feature type="compositionally biased region" description="Polar residues" evidence="1">
    <location>
        <begin position="203"/>
        <end position="221"/>
    </location>
</feature>
<organism evidence="2 3">
    <name type="scientific">Pleuronectes platessa</name>
    <name type="common">European plaice</name>
    <dbReference type="NCBI Taxonomy" id="8262"/>
    <lineage>
        <taxon>Eukaryota</taxon>
        <taxon>Metazoa</taxon>
        <taxon>Chordata</taxon>
        <taxon>Craniata</taxon>
        <taxon>Vertebrata</taxon>
        <taxon>Euteleostomi</taxon>
        <taxon>Actinopterygii</taxon>
        <taxon>Neopterygii</taxon>
        <taxon>Teleostei</taxon>
        <taxon>Neoteleostei</taxon>
        <taxon>Acanthomorphata</taxon>
        <taxon>Carangaria</taxon>
        <taxon>Pleuronectiformes</taxon>
        <taxon>Pleuronectoidei</taxon>
        <taxon>Pleuronectidae</taxon>
        <taxon>Pleuronectes</taxon>
    </lineage>
</organism>
<evidence type="ECO:0000313" key="3">
    <source>
        <dbReference type="Proteomes" id="UP001153269"/>
    </source>
</evidence>
<feature type="compositionally biased region" description="Basic residues" evidence="1">
    <location>
        <begin position="295"/>
        <end position="306"/>
    </location>
</feature>
<feature type="compositionally biased region" description="Basic and acidic residues" evidence="1">
    <location>
        <begin position="307"/>
        <end position="334"/>
    </location>
</feature>
<dbReference type="Proteomes" id="UP001153269">
    <property type="component" value="Unassembled WGS sequence"/>
</dbReference>
<gene>
    <name evidence="2" type="ORF">PLEPLA_LOCUS30519</name>
</gene>
<name>A0A9N7V660_PLEPL</name>
<reference evidence="2" key="1">
    <citation type="submission" date="2020-03" db="EMBL/GenBank/DDBJ databases">
        <authorList>
            <person name="Weist P."/>
        </authorList>
    </citation>
    <scope>NUCLEOTIDE SEQUENCE</scope>
</reference>
<feature type="compositionally biased region" description="Polar residues" evidence="1">
    <location>
        <begin position="230"/>
        <end position="240"/>
    </location>
</feature>
<feature type="compositionally biased region" description="Pro residues" evidence="1">
    <location>
        <begin position="104"/>
        <end position="118"/>
    </location>
</feature>
<proteinExistence type="predicted"/>
<feature type="compositionally biased region" description="Basic and acidic residues" evidence="1">
    <location>
        <begin position="346"/>
        <end position="358"/>
    </location>
</feature>
<feature type="compositionally biased region" description="Polar residues" evidence="1">
    <location>
        <begin position="179"/>
        <end position="195"/>
    </location>
</feature>
<dbReference type="AlphaFoldDB" id="A0A9N7V660"/>
<feature type="compositionally biased region" description="Basic and acidic residues" evidence="1">
    <location>
        <begin position="421"/>
        <end position="435"/>
    </location>
</feature>
<comment type="caution">
    <text evidence="2">The sequence shown here is derived from an EMBL/GenBank/DDBJ whole genome shotgun (WGS) entry which is preliminary data.</text>
</comment>
<feature type="region of interest" description="Disordered" evidence="1">
    <location>
        <begin position="376"/>
        <end position="402"/>
    </location>
</feature>